<dbReference type="STRING" id="228230.RMCC_6229"/>
<evidence type="ECO:0000313" key="2">
    <source>
        <dbReference type="Proteomes" id="UP000069443"/>
    </source>
</evidence>
<name>A0A100WJX0_MYCCR</name>
<dbReference type="Pfam" id="PF02287">
    <property type="entry name" value="Dehydratase_SU"/>
    <property type="match status" value="1"/>
</dbReference>
<dbReference type="NCBIfam" id="NF011972">
    <property type="entry name" value="PRK15443.1-3"/>
    <property type="match status" value="1"/>
</dbReference>
<sequence length="142" mass="15547">MTQPILDPAVDYPLSIHRKDLLFTPTGKSIDEITLEAVVSGDVQATDLRITPDTLRLQAQVSEKAGRKQLGANLRRAAEMTAISDARVLEIYNALRPNASTKAELEAIADELRTQYDATLLAELVLEAADVYERRGILATGE</sequence>
<dbReference type="AlphaFoldDB" id="A0A100WJX0"/>
<dbReference type="EMBL" id="BCSY01000129">
    <property type="protein sequence ID" value="GAS99264.1"/>
    <property type="molecule type" value="Genomic_DNA"/>
</dbReference>
<dbReference type="OrthoDB" id="3732589at2"/>
<dbReference type="PIRSF" id="PIRSF018505">
    <property type="entry name" value="Prpndl_dhdrts_sm"/>
    <property type="match status" value="1"/>
</dbReference>
<proteinExistence type="predicted"/>
<reference evidence="2" key="1">
    <citation type="journal article" date="2016" name="Genome Announc.">
        <title>Draft Genome Sequences of Five Rapidly Growing Mycobacterium Species, M. thermoresistibile, M. fortuitum subsp. acetamidolyticum, M. canariasense, M. brisbanense, and M. novocastrense.</title>
        <authorList>
            <person name="Katahira K."/>
            <person name="Ogura Y."/>
            <person name="Gotoh Y."/>
            <person name="Hayashi T."/>
        </authorList>
    </citation>
    <scope>NUCLEOTIDE SEQUENCE [LARGE SCALE GENOMIC DNA]</scope>
    <source>
        <strain evidence="2">JCM15298</strain>
    </source>
</reference>
<protein>
    <submittedName>
        <fullName evidence="1">Propanediol dehydratase small subunit</fullName>
    </submittedName>
</protein>
<dbReference type="Proteomes" id="UP000069443">
    <property type="component" value="Unassembled WGS sequence"/>
</dbReference>
<keyword evidence="2" id="KW-1185">Reference proteome</keyword>
<gene>
    <name evidence="1" type="ORF">RMCC_6229</name>
</gene>
<dbReference type="InterPro" id="IPR003207">
    <property type="entry name" value="Ppandiol/glycerol_DeHydtase_su"/>
</dbReference>
<dbReference type="SUPFAM" id="SSF47148">
    <property type="entry name" value="Diol dehydratase, gamma subunit"/>
    <property type="match status" value="1"/>
</dbReference>
<dbReference type="Gene3D" id="1.10.1510.20">
    <property type="entry name" value="Propanediol/glycerol dehydratase, small subunit"/>
    <property type="match status" value="1"/>
</dbReference>
<organism evidence="1 2">
    <name type="scientific">Mycolicibacterium canariasense</name>
    <name type="common">Mycobacterium canariasense</name>
    <dbReference type="NCBI Taxonomy" id="228230"/>
    <lineage>
        <taxon>Bacteria</taxon>
        <taxon>Bacillati</taxon>
        <taxon>Actinomycetota</taxon>
        <taxon>Actinomycetes</taxon>
        <taxon>Mycobacteriales</taxon>
        <taxon>Mycobacteriaceae</taxon>
        <taxon>Mycolicibacterium</taxon>
    </lineage>
</organism>
<reference evidence="2" key="2">
    <citation type="submission" date="2016-02" db="EMBL/GenBank/DDBJ databases">
        <title>Draft genome sequence of five rapidly growing Mycobacterium species.</title>
        <authorList>
            <person name="Katahira K."/>
            <person name="Gotou Y."/>
            <person name="Iida K."/>
            <person name="Ogura Y."/>
            <person name="Hayashi T."/>
        </authorList>
    </citation>
    <scope>NUCLEOTIDE SEQUENCE [LARGE SCALE GENOMIC DNA]</scope>
    <source>
        <strain evidence="2">JCM15298</strain>
    </source>
</reference>
<comment type="caution">
    <text evidence="1">The sequence shown here is derived from an EMBL/GenBank/DDBJ whole genome shotgun (WGS) entry which is preliminary data.</text>
</comment>
<dbReference type="NCBIfam" id="NF011975">
    <property type="entry name" value="PRK15443.2-2"/>
    <property type="match status" value="1"/>
</dbReference>
<dbReference type="InterPro" id="IPR036091">
    <property type="entry name" value="Prodiol/glycerol_DeHase__sf_su"/>
</dbReference>
<dbReference type="RefSeq" id="WP_062659934.1">
    <property type="nucleotide sequence ID" value="NZ_BCSY01000129.1"/>
</dbReference>
<accession>A0A100WJX0</accession>
<evidence type="ECO:0000313" key="1">
    <source>
        <dbReference type="EMBL" id="GAS99264.1"/>
    </source>
</evidence>